<evidence type="ECO:0000313" key="2">
    <source>
        <dbReference type="Proteomes" id="UP000320390"/>
    </source>
</evidence>
<dbReference type="AlphaFoldDB" id="A0A518EVL3"/>
<reference evidence="1 2" key="1">
    <citation type="submission" date="2019-02" db="EMBL/GenBank/DDBJ databases">
        <title>Deep-cultivation of Planctomycetes and their phenomic and genomic characterization uncovers novel biology.</title>
        <authorList>
            <person name="Wiegand S."/>
            <person name="Jogler M."/>
            <person name="Boedeker C."/>
            <person name="Pinto D."/>
            <person name="Vollmers J."/>
            <person name="Rivas-Marin E."/>
            <person name="Kohn T."/>
            <person name="Peeters S.H."/>
            <person name="Heuer A."/>
            <person name="Rast P."/>
            <person name="Oberbeckmann S."/>
            <person name="Bunk B."/>
            <person name="Jeske O."/>
            <person name="Meyerdierks A."/>
            <person name="Storesund J.E."/>
            <person name="Kallscheuer N."/>
            <person name="Luecker S."/>
            <person name="Lage O.M."/>
            <person name="Pohl T."/>
            <person name="Merkel B.J."/>
            <person name="Hornburger P."/>
            <person name="Mueller R.-W."/>
            <person name="Bruemmer F."/>
            <person name="Labrenz M."/>
            <person name="Spormann A.M."/>
            <person name="Op den Camp H."/>
            <person name="Overmann J."/>
            <person name="Amann R."/>
            <person name="Jetten M.S.M."/>
            <person name="Mascher T."/>
            <person name="Medema M.H."/>
            <person name="Devos D.P."/>
            <person name="Kaster A.-K."/>
            <person name="Ovreas L."/>
            <person name="Rohde M."/>
            <person name="Galperin M.Y."/>
            <person name="Jogler C."/>
        </authorList>
    </citation>
    <scope>NUCLEOTIDE SEQUENCE [LARGE SCALE GENOMIC DNA]</scope>
    <source>
        <strain evidence="1 2">Poly30</strain>
    </source>
</reference>
<evidence type="ECO:0000313" key="1">
    <source>
        <dbReference type="EMBL" id="QDV08121.1"/>
    </source>
</evidence>
<accession>A0A518EVL3</accession>
<evidence type="ECO:0008006" key="3">
    <source>
        <dbReference type="Google" id="ProtNLM"/>
    </source>
</evidence>
<gene>
    <name evidence="1" type="ORF">Poly30_36570</name>
</gene>
<name>A0A518EVL3_9BACT</name>
<organism evidence="1 2">
    <name type="scientific">Saltatorellus ferox</name>
    <dbReference type="NCBI Taxonomy" id="2528018"/>
    <lineage>
        <taxon>Bacteria</taxon>
        <taxon>Pseudomonadati</taxon>
        <taxon>Planctomycetota</taxon>
        <taxon>Planctomycetia</taxon>
        <taxon>Planctomycetia incertae sedis</taxon>
        <taxon>Saltatorellus</taxon>
    </lineage>
</organism>
<proteinExistence type="predicted"/>
<keyword evidence="2" id="KW-1185">Reference proteome</keyword>
<protein>
    <recommendedName>
        <fullName evidence="3">DUF4382 domain-containing protein</fullName>
    </recommendedName>
</protein>
<dbReference type="RefSeq" id="WP_145200227.1">
    <property type="nucleotide sequence ID" value="NZ_CP036434.1"/>
</dbReference>
<dbReference type="PROSITE" id="PS51257">
    <property type="entry name" value="PROKAR_LIPOPROTEIN"/>
    <property type="match status" value="1"/>
</dbReference>
<dbReference type="EMBL" id="CP036434">
    <property type="protein sequence ID" value="QDV08121.1"/>
    <property type="molecule type" value="Genomic_DNA"/>
</dbReference>
<sequence>MARLFQSLVLLAASLVALLVAGLVGACGETSVTLFPRSSEGPPLSVTYLIEGGAEDRLSSLGVTIQDLRLMTVEDLAAGADGISALPVPVGVELIGLEGRAKLLTTRYYGGGTYTHVRVDFAPGPPDARRHDGVRVDWAEDLPESVLLELDAPFVAQHGDSLAHGLVLSFDPAESIDGPVAPGSFPFSGDGSDGRLVFRPVIRVRTLGAGERVPADDLWGGLLSVSEDERVITVGAEVERTIADRPVVTAVLLQESTLLLQPDGLAAPGLDGLSFDASLATARFLVRGDFISGGPGYQAQMVASSVQLDSLMPASASDAAVVLEARIAGRTVDGRLTVRPIEVERGAALAAPILEGLEDPAAAEVNVALSSMVLTSRGELGDRDDLRIGMRVKLHFASFALEPFEATRVLVQGPPTHRGVLLASQPGQSIAMLRLDADAAALQGGLVATEETPVAVVPSSLFVRLDVEGDPFLFASQLPSGLRAVVRGGISGSPLLPGIESGEVVLRPGRFHGSVTSVQSVDGESGGEFHASVDSIDAPFGGDTVAPPFRVRVAEACVFEGDALTRTEFFERFEQLAPGSRLEVVVSGIGTETPNQVTAYQIRSRVL</sequence>
<dbReference type="Proteomes" id="UP000320390">
    <property type="component" value="Chromosome"/>
</dbReference>